<evidence type="ECO:0000313" key="1">
    <source>
        <dbReference type="EMBL" id="ANH81874.1"/>
    </source>
</evidence>
<dbReference type="AlphaFoldDB" id="A0A1A9I5N8"/>
<evidence type="ECO:0000313" key="2">
    <source>
        <dbReference type="Proteomes" id="UP000077667"/>
    </source>
</evidence>
<protein>
    <submittedName>
        <fullName evidence="1">Uncharacterized protein</fullName>
    </submittedName>
</protein>
<dbReference type="EMBL" id="CP015772">
    <property type="protein sequence ID" value="ANH81874.1"/>
    <property type="molecule type" value="Genomic_DNA"/>
</dbReference>
<reference evidence="1 2" key="1">
    <citation type="submission" date="2016-05" db="EMBL/GenBank/DDBJ databases">
        <title>Niabella ginsenosidivorans BS26 whole genome sequencing.</title>
        <authorList>
            <person name="Im W.T."/>
            <person name="Siddiqi M.Z."/>
        </authorList>
    </citation>
    <scope>NUCLEOTIDE SEQUENCE [LARGE SCALE GENOMIC DNA]</scope>
    <source>
        <strain evidence="1 2">BS26</strain>
    </source>
</reference>
<dbReference type="Proteomes" id="UP000077667">
    <property type="component" value="Chromosome"/>
</dbReference>
<keyword evidence="2" id="KW-1185">Reference proteome</keyword>
<dbReference type="KEGG" id="nia:A8C56_13625"/>
<name>A0A1A9I5N8_9BACT</name>
<accession>A0A1A9I5N8</accession>
<sequence>MYKYYYQYFAEILLAESKTGKCFISKGLYIFDRFNLKNFYSFFFKDMILCSVFQLACYNGVSATDFDGKRHGLNFQISAIYH</sequence>
<proteinExistence type="predicted"/>
<gene>
    <name evidence="1" type="ORF">A8C56_13625</name>
</gene>
<organism evidence="1 2">
    <name type="scientific">Niabella ginsenosidivorans</name>
    <dbReference type="NCBI Taxonomy" id="1176587"/>
    <lineage>
        <taxon>Bacteria</taxon>
        <taxon>Pseudomonadati</taxon>
        <taxon>Bacteroidota</taxon>
        <taxon>Chitinophagia</taxon>
        <taxon>Chitinophagales</taxon>
        <taxon>Chitinophagaceae</taxon>
        <taxon>Niabella</taxon>
    </lineage>
</organism>